<sequence>MAVESRFVVIRQGVEVETFMDKKAADEYDKMLDMADSLAEMFEASSFNIDEKVREELCIYLAKNREDVLVALQAKKAKPETAVKKNVTAPVEAANSTDSSAEIEATAKVKAPRKAKASANK</sequence>
<feature type="compositionally biased region" description="Basic residues" evidence="1">
    <location>
        <begin position="110"/>
        <end position="121"/>
    </location>
</feature>
<evidence type="ECO:0000256" key="1">
    <source>
        <dbReference type="SAM" id="MobiDB-lite"/>
    </source>
</evidence>
<evidence type="ECO:0000313" key="4">
    <source>
        <dbReference type="Proteomes" id="UP000321525"/>
    </source>
</evidence>
<dbReference type="Proteomes" id="UP000321917">
    <property type="component" value="Unassembled WGS sequence"/>
</dbReference>
<feature type="region of interest" description="Disordered" evidence="1">
    <location>
        <begin position="83"/>
        <end position="121"/>
    </location>
</feature>
<dbReference type="InterPro" id="IPR038627">
    <property type="entry name" value="YebG-like_sf"/>
</dbReference>
<reference evidence="3 5" key="1">
    <citation type="submission" date="2019-07" db="EMBL/GenBank/DDBJ databases">
        <title>Genomes of sea-ice associated Colwellia species.</title>
        <authorList>
            <person name="Bowman J.P."/>
        </authorList>
    </citation>
    <scope>NUCLEOTIDE SEQUENCE [LARGE SCALE GENOMIC DNA]</scope>
    <source>
        <strain evidence="2 4">ACAM 607</strain>
        <strain evidence="3 5">IC036</strain>
    </source>
</reference>
<dbReference type="EMBL" id="VOLR01000003">
    <property type="protein sequence ID" value="TWX62274.1"/>
    <property type="molecule type" value="Genomic_DNA"/>
</dbReference>
<accession>A0A5C6QTV8</accession>
<comment type="caution">
    <text evidence="3">The sequence shown here is derived from an EMBL/GenBank/DDBJ whole genome shotgun (WGS) entry which is preliminary data.</text>
</comment>
<proteinExistence type="predicted"/>
<keyword evidence="4" id="KW-1185">Reference proteome</keyword>
<dbReference type="InterPro" id="IPR009813">
    <property type="entry name" value="Uncharacterised_YebG"/>
</dbReference>
<dbReference type="OrthoDB" id="6415307at2"/>
<dbReference type="Pfam" id="PF07130">
    <property type="entry name" value="YebG"/>
    <property type="match status" value="1"/>
</dbReference>
<evidence type="ECO:0000313" key="5">
    <source>
        <dbReference type="Proteomes" id="UP000321917"/>
    </source>
</evidence>
<protein>
    <recommendedName>
        <fullName evidence="6">Damage-inducible protein YebG</fullName>
    </recommendedName>
</protein>
<name>A0A5C6QTV8_9GAMM</name>
<gene>
    <name evidence="2" type="ORF">ESZ26_02490</name>
    <name evidence="3" type="ORF">ESZ27_00875</name>
</gene>
<dbReference type="EMBL" id="VOLQ01000001">
    <property type="protein sequence ID" value="TWX72394.1"/>
    <property type="molecule type" value="Genomic_DNA"/>
</dbReference>
<evidence type="ECO:0000313" key="2">
    <source>
        <dbReference type="EMBL" id="TWX62274.1"/>
    </source>
</evidence>
<evidence type="ECO:0008006" key="6">
    <source>
        <dbReference type="Google" id="ProtNLM"/>
    </source>
</evidence>
<dbReference type="AlphaFoldDB" id="A0A5C6QTV8"/>
<dbReference type="RefSeq" id="WP_146797967.1">
    <property type="nucleotide sequence ID" value="NZ_VOLP01000004.1"/>
</dbReference>
<organism evidence="3 5">
    <name type="scientific">Colwellia hornerae</name>
    <dbReference type="NCBI Taxonomy" id="89402"/>
    <lineage>
        <taxon>Bacteria</taxon>
        <taxon>Pseudomonadati</taxon>
        <taxon>Pseudomonadota</taxon>
        <taxon>Gammaproteobacteria</taxon>
        <taxon>Alteromonadales</taxon>
        <taxon>Colwelliaceae</taxon>
        <taxon>Colwellia</taxon>
    </lineage>
</organism>
<dbReference type="Proteomes" id="UP000321525">
    <property type="component" value="Unassembled WGS sequence"/>
</dbReference>
<evidence type="ECO:0000313" key="3">
    <source>
        <dbReference type="EMBL" id="TWX72394.1"/>
    </source>
</evidence>
<dbReference type="Gene3D" id="1.10.10.710">
    <property type="entry name" value="PSPTO_1197 like"/>
    <property type="match status" value="1"/>
</dbReference>